<evidence type="ECO:0000313" key="4">
    <source>
        <dbReference type="Proteomes" id="UP000315010"/>
    </source>
</evidence>
<dbReference type="EMBL" id="SJPJ01000001">
    <property type="protein sequence ID" value="TWT83799.1"/>
    <property type="molecule type" value="Genomic_DNA"/>
</dbReference>
<evidence type="ECO:0000313" key="3">
    <source>
        <dbReference type="EMBL" id="TWT83799.1"/>
    </source>
</evidence>
<reference evidence="3 4" key="1">
    <citation type="submission" date="2019-02" db="EMBL/GenBank/DDBJ databases">
        <title>Deep-cultivation of Planctomycetes and their phenomic and genomic characterization uncovers novel biology.</title>
        <authorList>
            <person name="Wiegand S."/>
            <person name="Jogler M."/>
            <person name="Boedeker C."/>
            <person name="Pinto D."/>
            <person name="Vollmers J."/>
            <person name="Rivas-Marin E."/>
            <person name="Kohn T."/>
            <person name="Peeters S.H."/>
            <person name="Heuer A."/>
            <person name="Rast P."/>
            <person name="Oberbeckmann S."/>
            <person name="Bunk B."/>
            <person name="Jeske O."/>
            <person name="Meyerdierks A."/>
            <person name="Storesund J.E."/>
            <person name="Kallscheuer N."/>
            <person name="Luecker S."/>
            <person name="Lage O.M."/>
            <person name="Pohl T."/>
            <person name="Merkel B.J."/>
            <person name="Hornburger P."/>
            <person name="Mueller R.-W."/>
            <person name="Bruemmer F."/>
            <person name="Labrenz M."/>
            <person name="Spormann A.M."/>
            <person name="Op Den Camp H."/>
            <person name="Overmann J."/>
            <person name="Amann R."/>
            <person name="Jetten M.S.M."/>
            <person name="Mascher T."/>
            <person name="Medema M.H."/>
            <person name="Devos D.P."/>
            <person name="Kaster A.-K."/>
            <person name="Ovreas L."/>
            <person name="Rohde M."/>
            <person name="Galperin M.Y."/>
            <person name="Jogler C."/>
        </authorList>
    </citation>
    <scope>NUCLEOTIDE SEQUENCE [LARGE SCALE GENOMIC DNA]</scope>
    <source>
        <strain evidence="3 4">CA13</strain>
    </source>
</reference>
<evidence type="ECO:0000256" key="1">
    <source>
        <dbReference type="SAM" id="MobiDB-lite"/>
    </source>
</evidence>
<dbReference type="InterPro" id="IPR002545">
    <property type="entry name" value="CheW-lke_dom"/>
</dbReference>
<dbReference type="Pfam" id="PF01584">
    <property type="entry name" value="CheW"/>
    <property type="match status" value="1"/>
</dbReference>
<dbReference type="SMART" id="SM00260">
    <property type="entry name" value="CheW"/>
    <property type="match status" value="1"/>
</dbReference>
<feature type="region of interest" description="Disordered" evidence="1">
    <location>
        <begin position="175"/>
        <end position="194"/>
    </location>
</feature>
<dbReference type="InterPro" id="IPR036061">
    <property type="entry name" value="CheW-like_dom_sf"/>
</dbReference>
<dbReference type="Proteomes" id="UP000315010">
    <property type="component" value="Unassembled WGS sequence"/>
</dbReference>
<accession>A0A5C5Z8V7</accession>
<dbReference type="Gene3D" id="2.40.50.180">
    <property type="entry name" value="CheA-289, Domain 4"/>
    <property type="match status" value="1"/>
</dbReference>
<gene>
    <name evidence="3" type="ORF">CA13_52700</name>
</gene>
<name>A0A5C5Z8V7_9BACT</name>
<dbReference type="AlphaFoldDB" id="A0A5C5Z8V7"/>
<comment type="caution">
    <text evidence="3">The sequence shown here is derived from an EMBL/GenBank/DDBJ whole genome shotgun (WGS) entry which is preliminary data.</text>
</comment>
<dbReference type="PANTHER" id="PTHR22617">
    <property type="entry name" value="CHEMOTAXIS SENSOR HISTIDINE KINASE-RELATED"/>
    <property type="match status" value="1"/>
</dbReference>
<dbReference type="RefSeq" id="WP_146401187.1">
    <property type="nucleotide sequence ID" value="NZ_SJPJ01000001.1"/>
</dbReference>
<dbReference type="PROSITE" id="PS50851">
    <property type="entry name" value="CHEW"/>
    <property type="match status" value="1"/>
</dbReference>
<sequence>MNSNEQKLNSTATAMNDAPASDKHCVFRSGASWFSVPAVSVREIALLPNLVQVPACHSSLAGICHLRSEFVPVISINALLGFEKTSASQPNNKLIVIHGVGSQTAGCWAIQIAEAASLESLEALGTAESRADDTSQSPVMGTAMFREEIVRILDSVTLYRQVRRVLEELWNATKQPLSHTPSDHPSGTKSGTQF</sequence>
<feature type="domain" description="CheW-like" evidence="2">
    <location>
        <begin position="21"/>
        <end position="164"/>
    </location>
</feature>
<dbReference type="OrthoDB" id="276801at2"/>
<organism evidence="3 4">
    <name type="scientific">Novipirellula herctigrandis</name>
    <dbReference type="NCBI Taxonomy" id="2527986"/>
    <lineage>
        <taxon>Bacteria</taxon>
        <taxon>Pseudomonadati</taxon>
        <taxon>Planctomycetota</taxon>
        <taxon>Planctomycetia</taxon>
        <taxon>Pirellulales</taxon>
        <taxon>Pirellulaceae</taxon>
        <taxon>Novipirellula</taxon>
    </lineage>
</organism>
<protein>
    <submittedName>
        <fullName evidence="3">CheW-like domain protein</fullName>
    </submittedName>
</protein>
<dbReference type="GO" id="GO:0007165">
    <property type="term" value="P:signal transduction"/>
    <property type="evidence" value="ECO:0007669"/>
    <property type="project" value="InterPro"/>
</dbReference>
<evidence type="ECO:0000259" key="2">
    <source>
        <dbReference type="PROSITE" id="PS50851"/>
    </source>
</evidence>
<keyword evidence="4" id="KW-1185">Reference proteome</keyword>
<proteinExistence type="predicted"/>
<dbReference type="SUPFAM" id="SSF50341">
    <property type="entry name" value="CheW-like"/>
    <property type="match status" value="1"/>
</dbReference>
<dbReference type="PANTHER" id="PTHR22617:SF23">
    <property type="entry name" value="CHEMOTAXIS PROTEIN CHEW"/>
    <property type="match status" value="1"/>
</dbReference>
<dbReference type="Gene3D" id="2.30.30.40">
    <property type="entry name" value="SH3 Domains"/>
    <property type="match status" value="1"/>
</dbReference>
<dbReference type="InterPro" id="IPR039315">
    <property type="entry name" value="CheW"/>
</dbReference>
<dbReference type="GO" id="GO:0006935">
    <property type="term" value="P:chemotaxis"/>
    <property type="evidence" value="ECO:0007669"/>
    <property type="project" value="InterPro"/>
</dbReference>
<dbReference type="GO" id="GO:0005829">
    <property type="term" value="C:cytosol"/>
    <property type="evidence" value="ECO:0007669"/>
    <property type="project" value="TreeGrafter"/>
</dbReference>